<evidence type="ECO:0000313" key="19">
    <source>
        <dbReference type="Proteomes" id="UP000171261"/>
    </source>
</evidence>
<feature type="zinc finger region" evidence="16">
    <location>
        <begin position="61"/>
        <end position="97"/>
    </location>
</feature>
<proteinExistence type="inferred from homology"/>
<evidence type="ECO:0000256" key="5">
    <source>
        <dbReference type="ARBA" id="ARBA00022632"/>
    </source>
</evidence>
<keyword evidence="8 16" id="KW-0862">Zinc</keyword>
<keyword evidence="3 16" id="KW-1048">Host nucleus</keyword>
<evidence type="ECO:0000256" key="4">
    <source>
        <dbReference type="ARBA" id="ARBA00022581"/>
    </source>
</evidence>
<accession>A0A1B2K1Z4</accession>
<dbReference type="InterPro" id="IPR001334">
    <property type="entry name" value="E6"/>
</dbReference>
<feature type="zinc finger region" evidence="16">
    <location>
        <begin position="134"/>
        <end position="170"/>
    </location>
</feature>
<comment type="subcellular location">
    <subcellularLocation>
        <location evidence="16 17">Host cytoplasm</location>
    </subcellularLocation>
    <subcellularLocation>
        <location evidence="16 17">Host nucleus</location>
    </subcellularLocation>
</comment>
<dbReference type="GO" id="GO:0052170">
    <property type="term" value="P:symbiont-mediated suppression of host innate immune response"/>
    <property type="evidence" value="ECO:0007669"/>
    <property type="project" value="UniProtKB-KW"/>
</dbReference>
<dbReference type="Gene3D" id="3.30.240.40">
    <property type="entry name" value="E6 early regulatory protein"/>
    <property type="match status" value="2"/>
</dbReference>
<evidence type="ECO:0000313" key="18">
    <source>
        <dbReference type="EMBL" id="ANZ90231.1"/>
    </source>
</evidence>
<dbReference type="HAMAP" id="MF_04006">
    <property type="entry name" value="HPV_E6"/>
    <property type="match status" value="1"/>
</dbReference>
<dbReference type="GO" id="GO:0039648">
    <property type="term" value="P:symbiont-mediated perturbation of host ubiquitin-like protein modification"/>
    <property type="evidence" value="ECO:0007669"/>
    <property type="project" value="UniProtKB-UniRule"/>
</dbReference>
<keyword evidence="5 16" id="KW-1090">Inhibition of host innate immune response by virus</keyword>
<keyword evidence="2 16" id="KW-0244">Early protein</keyword>
<dbReference type="SUPFAM" id="SSF161229">
    <property type="entry name" value="E6 C-terminal domain-like"/>
    <property type="match status" value="2"/>
</dbReference>
<evidence type="ECO:0000256" key="12">
    <source>
        <dbReference type="ARBA" id="ARBA00023163"/>
    </source>
</evidence>
<dbReference type="Proteomes" id="UP000171261">
    <property type="component" value="Segment"/>
</dbReference>
<evidence type="ECO:0000256" key="2">
    <source>
        <dbReference type="ARBA" id="ARBA00022518"/>
    </source>
</evidence>
<dbReference type="OrthoDB" id="27353at10239"/>
<organism evidence="18 19">
    <name type="scientific">Bos taurus papillomavirus 16</name>
    <dbReference type="NCBI Taxonomy" id="1887214"/>
    <lineage>
        <taxon>Viruses</taxon>
        <taxon>Monodnaviria</taxon>
        <taxon>Shotokuvirae</taxon>
        <taxon>Cossaviricota</taxon>
        <taxon>Papovaviricetes</taxon>
        <taxon>Zurhausenvirales</taxon>
        <taxon>Papillomaviridae</taxon>
        <taxon>Firstpapillomavirinae</taxon>
        <taxon>Dyokappapapillomavirus</taxon>
        <taxon>Dyokappapapillomavirus 3</taxon>
    </lineage>
</organism>
<evidence type="ECO:0000256" key="17">
    <source>
        <dbReference type="RuleBase" id="RU363123"/>
    </source>
</evidence>
<dbReference type="GO" id="GO:0052150">
    <property type="term" value="P:symbiont-mediated perturbation of host apoptosis"/>
    <property type="evidence" value="ECO:0007669"/>
    <property type="project" value="UniProtKB-KW"/>
</dbReference>
<dbReference type="InterPro" id="IPR038575">
    <property type="entry name" value="E6_sf"/>
</dbReference>
<dbReference type="GO" id="GO:0042025">
    <property type="term" value="C:host cell nucleus"/>
    <property type="evidence" value="ECO:0007669"/>
    <property type="project" value="UniProtKB-SubCell"/>
</dbReference>
<reference evidence="18 19" key="1">
    <citation type="submission" date="2016-01" db="EMBL/GenBank/DDBJ databases">
        <title>How many papillomavirus species can be undetected in fibropapillomas?</title>
        <authorList>
            <person name="Daudt C."/>
            <person name="Chaves da Silva F.R."/>
            <person name="Streck A.F."/>
            <person name="Weber M.N."/>
            <person name="Cibulski S.P."/>
            <person name="Canal C.W."/>
        </authorList>
    </citation>
    <scope>NUCLEOTIDE SEQUENCE [LARGE SCALE GENOMIC DNA]</scope>
</reference>
<protein>
    <recommendedName>
        <fullName evidence="16 17">Protein E6</fullName>
    </recommendedName>
</protein>
<keyword evidence="6 16" id="KW-0479">Metal-binding</keyword>
<keyword evidence="13 16" id="KW-1035">Host cytoplasm</keyword>
<evidence type="ECO:0000256" key="9">
    <source>
        <dbReference type="ARBA" id="ARBA00023015"/>
    </source>
</evidence>
<dbReference type="GO" id="GO:0006351">
    <property type="term" value="P:DNA-templated transcription"/>
    <property type="evidence" value="ECO:0007669"/>
    <property type="project" value="UniProtKB-UniRule"/>
</dbReference>
<evidence type="ECO:0000256" key="16">
    <source>
        <dbReference type="HAMAP-Rule" id="MF_04006"/>
    </source>
</evidence>
<keyword evidence="15 16" id="KW-1119">Modulation of host cell apoptosis by virus</keyword>
<keyword evidence="11 16" id="KW-0010">Activator</keyword>
<dbReference type="GO" id="GO:0006355">
    <property type="term" value="P:regulation of DNA-templated transcription"/>
    <property type="evidence" value="ECO:0007669"/>
    <property type="project" value="UniProtKB-UniRule"/>
</dbReference>
<keyword evidence="10 16" id="KW-0238">DNA-binding</keyword>
<keyword evidence="19" id="KW-1185">Reference proteome</keyword>
<dbReference type="EMBL" id="KU519391">
    <property type="protein sequence ID" value="ANZ90231.1"/>
    <property type="molecule type" value="Genomic_DNA"/>
</dbReference>
<evidence type="ECO:0000256" key="11">
    <source>
        <dbReference type="ARBA" id="ARBA00023159"/>
    </source>
</evidence>
<evidence type="ECO:0000256" key="7">
    <source>
        <dbReference type="ARBA" id="ARBA00022771"/>
    </source>
</evidence>
<evidence type="ECO:0000256" key="10">
    <source>
        <dbReference type="ARBA" id="ARBA00023125"/>
    </source>
</evidence>
<dbReference type="GeneID" id="28544381"/>
<keyword evidence="4 16" id="KW-0945">Host-virus interaction</keyword>
<evidence type="ECO:0000256" key="13">
    <source>
        <dbReference type="ARBA" id="ARBA00023200"/>
    </source>
</evidence>
<dbReference type="RefSeq" id="YP_009272580.1">
    <property type="nucleotide sequence ID" value="NC_030796.1"/>
</dbReference>
<dbReference type="GO" id="GO:0008270">
    <property type="term" value="F:zinc ion binding"/>
    <property type="evidence" value="ECO:0007669"/>
    <property type="project" value="UniProtKB-KW"/>
</dbReference>
<keyword evidence="14 16" id="KW-0899">Viral immunoevasion</keyword>
<comment type="similarity">
    <text evidence="1 16 17">Belongs to the papillomaviridae E6 protein family.</text>
</comment>
<evidence type="ECO:0000256" key="1">
    <source>
        <dbReference type="ARBA" id="ARBA00006346"/>
    </source>
</evidence>
<gene>
    <name evidence="16 18" type="primary">E6</name>
</gene>
<comment type="subunit">
    <text evidence="16">Forms homodimers. Interacts with ubiquitin-protein ligase UBE3A/E6-AP; this interaction stimulates UBE3A ubiquitin activity. Interacts with host BAK1.</text>
</comment>
<dbReference type="Pfam" id="PF00518">
    <property type="entry name" value="E6"/>
    <property type="match status" value="1"/>
</dbReference>
<keyword evidence="9 16" id="KW-0805">Transcription regulation</keyword>
<dbReference type="GO" id="GO:0039502">
    <property type="term" value="P:symbiont-mediated suppression of host type I interferon-mediated signaling pathway"/>
    <property type="evidence" value="ECO:0007669"/>
    <property type="project" value="UniProtKB-UniRule"/>
</dbReference>
<comment type="function">
    <text evidence="16">Plays a major role in the induction and maintenance of cellular transformation. E6 associates with host UBE3A/E6-AP ubiquitin-protein ligase and modulates its activity. Protects host keratinocytes from apoptosis by mediating the degradation of host BAK1. May also inhibit host immune response.</text>
</comment>
<comment type="caution">
    <text evidence="16">Lacks conserved residue(s) required for the propagation of feature annotation.</text>
</comment>
<sequence>MRASQTAWQAPIRVRMGKYVGLRNYKNQVSKPNCQMAQLPETIPGLLNFFNLEYHDLYLTCIFCNNLLTLDDCWHFEHASLSVIWRQGWPYGCCVGCCIQSAYLECLTFYEYSAEAEEVCDECESTLLELGVRCYGCFAYLTFTEKLEQQWNGELFHKVRGRWKGLCQHCRYAWAHTDFD</sequence>
<dbReference type="KEGG" id="vg:28544381"/>
<keyword evidence="12 16" id="KW-0804">Transcription</keyword>
<dbReference type="GO" id="GO:0030430">
    <property type="term" value="C:host cell cytoplasm"/>
    <property type="evidence" value="ECO:0007669"/>
    <property type="project" value="UniProtKB-SubCell"/>
</dbReference>
<evidence type="ECO:0000256" key="6">
    <source>
        <dbReference type="ARBA" id="ARBA00022723"/>
    </source>
</evidence>
<name>A0A1B2K1Z4_9PAPI</name>
<evidence type="ECO:0000256" key="8">
    <source>
        <dbReference type="ARBA" id="ARBA00022833"/>
    </source>
</evidence>
<keyword evidence="7 16" id="KW-0863">Zinc-finger</keyword>
<evidence type="ECO:0000256" key="15">
    <source>
        <dbReference type="ARBA" id="ARBA00023323"/>
    </source>
</evidence>
<dbReference type="GO" id="GO:0003677">
    <property type="term" value="F:DNA binding"/>
    <property type="evidence" value="ECO:0007669"/>
    <property type="project" value="UniProtKB-UniRule"/>
</dbReference>
<evidence type="ECO:0000256" key="14">
    <source>
        <dbReference type="ARBA" id="ARBA00023280"/>
    </source>
</evidence>
<evidence type="ECO:0000256" key="3">
    <source>
        <dbReference type="ARBA" id="ARBA00022562"/>
    </source>
</evidence>